<protein>
    <submittedName>
        <fullName evidence="1">Uncharacterized protein</fullName>
    </submittedName>
</protein>
<sequence>MFFSLSPNLMVVRFVHDLAYSRLNRTNLFLHIFAYFEHNAYNCIFIDFWNFDFF</sequence>
<evidence type="ECO:0000313" key="1">
    <source>
        <dbReference type="EMBL" id="KAF0702626.1"/>
    </source>
</evidence>
<proteinExistence type="predicted"/>
<dbReference type="AlphaFoldDB" id="A0A6G0VNW2"/>
<gene>
    <name evidence="1" type="ORF">FWK35_00038287</name>
</gene>
<accession>A0A6G0VNW2</accession>
<reference evidence="1 2" key="1">
    <citation type="submission" date="2019-08" db="EMBL/GenBank/DDBJ databases">
        <title>Whole genome of Aphis craccivora.</title>
        <authorList>
            <person name="Voronova N.V."/>
            <person name="Shulinski R.S."/>
            <person name="Bandarenka Y.V."/>
            <person name="Zhorov D.G."/>
            <person name="Warner D."/>
        </authorList>
    </citation>
    <scope>NUCLEOTIDE SEQUENCE [LARGE SCALE GENOMIC DNA]</scope>
    <source>
        <strain evidence="1">180601</strain>
        <tissue evidence="1">Whole Body</tissue>
    </source>
</reference>
<name>A0A6G0VNW2_APHCR</name>
<dbReference type="EMBL" id="VUJU01014212">
    <property type="protein sequence ID" value="KAF0702626.1"/>
    <property type="molecule type" value="Genomic_DNA"/>
</dbReference>
<evidence type="ECO:0000313" key="2">
    <source>
        <dbReference type="Proteomes" id="UP000478052"/>
    </source>
</evidence>
<comment type="caution">
    <text evidence="1">The sequence shown here is derived from an EMBL/GenBank/DDBJ whole genome shotgun (WGS) entry which is preliminary data.</text>
</comment>
<organism evidence="1 2">
    <name type="scientific">Aphis craccivora</name>
    <name type="common">Cowpea aphid</name>
    <dbReference type="NCBI Taxonomy" id="307492"/>
    <lineage>
        <taxon>Eukaryota</taxon>
        <taxon>Metazoa</taxon>
        <taxon>Ecdysozoa</taxon>
        <taxon>Arthropoda</taxon>
        <taxon>Hexapoda</taxon>
        <taxon>Insecta</taxon>
        <taxon>Pterygota</taxon>
        <taxon>Neoptera</taxon>
        <taxon>Paraneoptera</taxon>
        <taxon>Hemiptera</taxon>
        <taxon>Sternorrhyncha</taxon>
        <taxon>Aphidomorpha</taxon>
        <taxon>Aphidoidea</taxon>
        <taxon>Aphididae</taxon>
        <taxon>Aphidini</taxon>
        <taxon>Aphis</taxon>
        <taxon>Aphis</taxon>
    </lineage>
</organism>
<dbReference type="Proteomes" id="UP000478052">
    <property type="component" value="Unassembled WGS sequence"/>
</dbReference>
<keyword evidence="2" id="KW-1185">Reference proteome</keyword>